<evidence type="ECO:0000256" key="1">
    <source>
        <dbReference type="SAM" id="MobiDB-lite"/>
    </source>
</evidence>
<reference evidence="2 3" key="1">
    <citation type="submission" date="2020-02" db="EMBL/GenBank/DDBJ databases">
        <authorList>
            <person name="Ferguson B K."/>
        </authorList>
    </citation>
    <scope>NUCLEOTIDE SEQUENCE [LARGE SCALE GENOMIC DNA]</scope>
</reference>
<keyword evidence="3" id="KW-1185">Reference proteome</keyword>
<protein>
    <submittedName>
        <fullName evidence="2">Uncharacterized protein</fullName>
    </submittedName>
</protein>
<dbReference type="Proteomes" id="UP000479000">
    <property type="component" value="Unassembled WGS sequence"/>
</dbReference>
<feature type="compositionally biased region" description="Basic residues" evidence="1">
    <location>
        <begin position="45"/>
        <end position="54"/>
    </location>
</feature>
<feature type="non-terminal residue" evidence="2">
    <location>
        <position position="54"/>
    </location>
</feature>
<organism evidence="2 3">
    <name type="scientific">Nesidiocoris tenuis</name>
    <dbReference type="NCBI Taxonomy" id="355587"/>
    <lineage>
        <taxon>Eukaryota</taxon>
        <taxon>Metazoa</taxon>
        <taxon>Ecdysozoa</taxon>
        <taxon>Arthropoda</taxon>
        <taxon>Hexapoda</taxon>
        <taxon>Insecta</taxon>
        <taxon>Pterygota</taxon>
        <taxon>Neoptera</taxon>
        <taxon>Paraneoptera</taxon>
        <taxon>Hemiptera</taxon>
        <taxon>Heteroptera</taxon>
        <taxon>Panheteroptera</taxon>
        <taxon>Cimicomorpha</taxon>
        <taxon>Miridae</taxon>
        <taxon>Dicyphina</taxon>
        <taxon>Nesidiocoris</taxon>
    </lineage>
</organism>
<accession>A0A6H5GXJ4</accession>
<sequence length="54" mass="6505">ESHIRQNRQLLSSRERSATRISKEPALVESFRRSLRVQQRDRPCRHPIRRKPSV</sequence>
<feature type="compositionally biased region" description="Basic and acidic residues" evidence="1">
    <location>
        <begin position="13"/>
        <end position="23"/>
    </location>
</feature>
<dbReference type="AlphaFoldDB" id="A0A6H5GXJ4"/>
<name>A0A6H5GXJ4_9HEMI</name>
<feature type="non-terminal residue" evidence="2">
    <location>
        <position position="1"/>
    </location>
</feature>
<evidence type="ECO:0000313" key="3">
    <source>
        <dbReference type="Proteomes" id="UP000479000"/>
    </source>
</evidence>
<gene>
    <name evidence="2" type="ORF">NTEN_LOCUS14073</name>
</gene>
<dbReference type="EMBL" id="CADCXU010021056">
    <property type="protein sequence ID" value="CAB0008864.1"/>
    <property type="molecule type" value="Genomic_DNA"/>
</dbReference>
<evidence type="ECO:0000313" key="2">
    <source>
        <dbReference type="EMBL" id="CAB0008864.1"/>
    </source>
</evidence>
<feature type="region of interest" description="Disordered" evidence="1">
    <location>
        <begin position="1"/>
        <end position="54"/>
    </location>
</feature>
<proteinExistence type="predicted"/>